<proteinExistence type="predicted"/>
<dbReference type="EMBL" id="JACPSX010000265">
    <property type="protein sequence ID" value="MBI3016126.1"/>
    <property type="molecule type" value="Genomic_DNA"/>
</dbReference>
<comment type="caution">
    <text evidence="1">The sequence shown here is derived from an EMBL/GenBank/DDBJ whole genome shotgun (WGS) entry which is preliminary data.</text>
</comment>
<reference evidence="1" key="1">
    <citation type="submission" date="2020-07" db="EMBL/GenBank/DDBJ databases">
        <title>Huge and variable diversity of episymbiotic CPR bacteria and DPANN archaea in groundwater ecosystems.</title>
        <authorList>
            <person name="He C.Y."/>
            <person name="Keren R."/>
            <person name="Whittaker M."/>
            <person name="Farag I.F."/>
            <person name="Doudna J."/>
            <person name="Cate J.H.D."/>
            <person name="Banfield J.F."/>
        </authorList>
    </citation>
    <scope>NUCLEOTIDE SEQUENCE</scope>
    <source>
        <strain evidence="1">NC_groundwater_717_Ag_S-0.2um_59_8</strain>
    </source>
</reference>
<evidence type="ECO:0000313" key="2">
    <source>
        <dbReference type="Proteomes" id="UP000741360"/>
    </source>
</evidence>
<organism evidence="1 2">
    <name type="scientific">Tectimicrobiota bacterium</name>
    <dbReference type="NCBI Taxonomy" id="2528274"/>
    <lineage>
        <taxon>Bacteria</taxon>
        <taxon>Pseudomonadati</taxon>
        <taxon>Nitrospinota/Tectimicrobiota group</taxon>
        <taxon>Candidatus Tectimicrobiota</taxon>
    </lineage>
</organism>
<evidence type="ECO:0000313" key="1">
    <source>
        <dbReference type="EMBL" id="MBI3016126.1"/>
    </source>
</evidence>
<sequence>MGAKKGNLFAVVICKWCGGQPVDLVEKFYPKYPSYSITRRVEVLCRKCADKFIETECASGYTRISLTEKKLGEIRTFFDNLTPGEIHYNLLDALHKLISPPDR</sequence>
<protein>
    <submittedName>
        <fullName evidence="1">Uncharacterized protein</fullName>
    </submittedName>
</protein>
<dbReference type="Proteomes" id="UP000741360">
    <property type="component" value="Unassembled WGS sequence"/>
</dbReference>
<name>A0A932GS30_UNCTE</name>
<gene>
    <name evidence="1" type="ORF">HYY65_13935</name>
</gene>
<accession>A0A932GS30</accession>
<dbReference type="AlphaFoldDB" id="A0A932GS30"/>